<gene>
    <name evidence="2" type="ORF">A6769_36755</name>
</gene>
<name>A0A367S685_NOSPU</name>
<comment type="caution">
    <text evidence="2">The sequence shown here is derived from an EMBL/GenBank/DDBJ whole genome shotgun (WGS) entry which is preliminary data.</text>
</comment>
<proteinExistence type="predicted"/>
<sequence length="183" mass="20733">MKGLIAFVIQQKILMAILAIGVASLSFQMWKYQDEQYQKLLANQKVLCEKSLKDADDLIFKSRTLYSAFNSGNGSHAIPKDKIQQPGINTQLQKKSYVLIRTKKHPLIPNNTPHYKSTYFESYSKPPGGETNVDAIVTAEPLNDFEALVTSPCSPKPFPVFFEDLYEITQKHDFTADGNLSWR</sequence>
<accession>A0A367S685</accession>
<protein>
    <submittedName>
        <fullName evidence="2">Uncharacterized protein</fullName>
    </submittedName>
</protein>
<evidence type="ECO:0000313" key="2">
    <source>
        <dbReference type="EMBL" id="RCJ42802.1"/>
    </source>
</evidence>
<dbReference type="Proteomes" id="UP000252085">
    <property type="component" value="Unassembled WGS sequence"/>
</dbReference>
<evidence type="ECO:0000313" key="3">
    <source>
        <dbReference type="Proteomes" id="UP000252085"/>
    </source>
</evidence>
<feature type="transmembrane region" description="Helical" evidence="1">
    <location>
        <begin position="12"/>
        <end position="30"/>
    </location>
</feature>
<keyword evidence="1" id="KW-1133">Transmembrane helix</keyword>
<reference evidence="2 3" key="1">
    <citation type="submission" date="2016-04" db="EMBL/GenBank/DDBJ databases">
        <authorList>
            <person name="Evans L.H."/>
            <person name="Alamgir A."/>
            <person name="Owens N."/>
            <person name="Weber N.D."/>
            <person name="Virtaneva K."/>
            <person name="Barbian K."/>
            <person name="Babar A."/>
            <person name="Rosenke K."/>
        </authorList>
    </citation>
    <scope>NUCLEOTIDE SEQUENCE [LARGE SCALE GENOMIC DNA]</scope>
    <source>
        <strain evidence="2">NIES-2108</strain>
    </source>
</reference>
<evidence type="ECO:0000256" key="1">
    <source>
        <dbReference type="SAM" id="Phobius"/>
    </source>
</evidence>
<keyword evidence="1" id="KW-0472">Membrane</keyword>
<keyword evidence="1" id="KW-0812">Transmembrane</keyword>
<dbReference type="EMBL" id="LXQE01000002">
    <property type="protein sequence ID" value="RCJ42802.1"/>
    <property type="molecule type" value="Genomic_DNA"/>
</dbReference>
<dbReference type="AlphaFoldDB" id="A0A367S685"/>
<organism evidence="2 3">
    <name type="scientific">Nostoc punctiforme NIES-2108</name>
    <dbReference type="NCBI Taxonomy" id="1356359"/>
    <lineage>
        <taxon>Bacteria</taxon>
        <taxon>Bacillati</taxon>
        <taxon>Cyanobacteriota</taxon>
        <taxon>Cyanophyceae</taxon>
        <taxon>Nostocales</taxon>
        <taxon>Nostocaceae</taxon>
        <taxon>Nostoc</taxon>
    </lineage>
</organism>